<dbReference type="HOGENOM" id="CLU_1145453_0_0_7"/>
<proteinExistence type="predicted"/>
<protein>
    <submittedName>
        <fullName evidence="1">Uncharacterized protein</fullName>
    </submittedName>
</protein>
<evidence type="ECO:0000313" key="1">
    <source>
        <dbReference type="EMBL" id="CAE80207.1"/>
    </source>
</evidence>
<dbReference type="KEGG" id="bba:Bd2388"/>
<accession>Q6MKK0</accession>
<dbReference type="EMBL" id="BX842652">
    <property type="protein sequence ID" value="CAE80207.1"/>
    <property type="molecule type" value="Genomic_DNA"/>
</dbReference>
<keyword evidence="2" id="KW-1185">Reference proteome</keyword>
<evidence type="ECO:0000313" key="2">
    <source>
        <dbReference type="Proteomes" id="UP000008080"/>
    </source>
</evidence>
<organism evidence="1 2">
    <name type="scientific">Bdellovibrio bacteriovorus (strain ATCC 15356 / DSM 50701 / NCIMB 9529 / HD100)</name>
    <dbReference type="NCBI Taxonomy" id="264462"/>
    <lineage>
        <taxon>Bacteria</taxon>
        <taxon>Pseudomonadati</taxon>
        <taxon>Bdellovibrionota</taxon>
        <taxon>Bdellovibrionia</taxon>
        <taxon>Bdellovibrionales</taxon>
        <taxon>Pseudobdellovibrionaceae</taxon>
        <taxon>Bdellovibrio</taxon>
    </lineage>
</organism>
<name>Q6MKK0_BDEBA</name>
<reference evidence="1 2" key="1">
    <citation type="journal article" date="2004" name="Science">
        <title>A predator unmasked: life cycle of Bdellovibrio bacteriovorus from a genomic perspective.</title>
        <authorList>
            <person name="Rendulic S."/>
            <person name="Jagtap P."/>
            <person name="Rosinus A."/>
            <person name="Eppinger M."/>
            <person name="Baar C."/>
            <person name="Lanz C."/>
            <person name="Keller H."/>
            <person name="Lambert C."/>
            <person name="Evans K.J."/>
            <person name="Goesmann A."/>
            <person name="Meyer F."/>
            <person name="Sockett R.E."/>
            <person name="Schuster S.C."/>
        </authorList>
    </citation>
    <scope>NUCLEOTIDE SEQUENCE [LARGE SCALE GENOMIC DNA]</scope>
    <source>
        <strain evidence="2">ATCC 15356 / DSM 50701 / NCIMB 9529 / HD100</strain>
    </source>
</reference>
<dbReference type="AlphaFoldDB" id="Q6MKK0"/>
<dbReference type="STRING" id="264462.Bd2388"/>
<gene>
    <name evidence="1" type="ordered locus">Bd2388</name>
</gene>
<dbReference type="Proteomes" id="UP000008080">
    <property type="component" value="Chromosome"/>
</dbReference>
<sequence>MSQLFIKLLKKSTAKQGGGHTHFMALSNISLDIKSLKKILAGSLLSLTFCGATWAQAAVPSSKTTVIYFGQGKAEDFELKVKPVFADYVKSCKTCEILNYTPYTKEGEVDMASLHERVESLPDNAAFVFFDFNMRANEANKELVELLNKKVDSGLVVVGAAGGPGPAEASSPLSRTILGQVHGALIIGELGERDRLFPVIGFYGPEMLTALRAPRDIVGQGYSPLIFTANLASNWQKRTSSEWVEHFRTKKLKTRKLWLDLGDLF</sequence>